<comment type="caution">
    <text evidence="5">The sequence shown here is derived from an EMBL/GenBank/DDBJ whole genome shotgun (WGS) entry which is preliminary data.</text>
</comment>
<evidence type="ECO:0000256" key="2">
    <source>
        <dbReference type="ARBA" id="ARBA00022801"/>
    </source>
</evidence>
<dbReference type="Gene3D" id="3.40.630.50">
    <property type="entry name" value="AF0625-like"/>
    <property type="match status" value="1"/>
</dbReference>
<evidence type="ECO:0000256" key="4">
    <source>
        <dbReference type="HAMAP-Rule" id="MF_00562"/>
    </source>
</evidence>
<evidence type="ECO:0000313" key="5">
    <source>
        <dbReference type="EMBL" id="HGM07466.1"/>
    </source>
</evidence>
<dbReference type="Pfam" id="PF04414">
    <property type="entry name" value="tRNA_deacylase"/>
    <property type="match status" value="1"/>
</dbReference>
<dbReference type="HAMAP" id="MF_00562">
    <property type="entry name" value="Deacylase_DtdA"/>
    <property type="match status" value="1"/>
</dbReference>
<comment type="catalytic activity">
    <reaction evidence="4">
        <text>a D-aminoacyl-tRNA + H2O = a tRNA + a D-alpha-amino acid + H(+)</text>
        <dbReference type="Rhea" id="RHEA:13953"/>
        <dbReference type="Rhea" id="RHEA-COMP:10123"/>
        <dbReference type="Rhea" id="RHEA-COMP:10124"/>
        <dbReference type="ChEBI" id="CHEBI:15377"/>
        <dbReference type="ChEBI" id="CHEBI:15378"/>
        <dbReference type="ChEBI" id="CHEBI:59871"/>
        <dbReference type="ChEBI" id="CHEBI:78442"/>
        <dbReference type="ChEBI" id="CHEBI:79333"/>
        <dbReference type="EC" id="3.1.1.96"/>
    </reaction>
</comment>
<dbReference type="EC" id="3.1.1.96" evidence="4"/>
<comment type="similarity">
    <text evidence="4">Belongs to the DtdA deacylase family.</text>
</comment>
<evidence type="ECO:0000256" key="3">
    <source>
        <dbReference type="ARBA" id="ARBA00022833"/>
    </source>
</evidence>
<sequence length="285" mass="32858">MDTIIAYYVDDPAGRGIIKYIIDFAKCLEDSTLNSNTKELKERYICRNDNISLLGFSIDVIYLEVLNNFSSAEYYLIVSRHSAKSGKPSLTTHTPGNPWGRSDFGGRPWEIPPSNPILMWYIIKGLNKYSIEFGLENKYEVCYEVTHHGPTSINKPVTFVELGSSEKEWTNTNAQEAIAMAILEAIKEFRTRRTENECMISVGFGGSHYAPIFTKRAFEENECYGHMIPNYVIKELKLEELKFIARKAIELTPGSKRIVIEKMRKEMREIIEEEADRRNLEIVRY</sequence>
<accession>A0A7C4D0U4</accession>
<dbReference type="PANTHER" id="PTHR34667:SF1">
    <property type="entry name" value="D-AMINOACYL-TRNA DEACYLASE"/>
    <property type="match status" value="1"/>
</dbReference>
<dbReference type="Gene3D" id="3.40.50.10700">
    <property type="entry name" value="AF0625-like"/>
    <property type="match status" value="1"/>
</dbReference>
<comment type="catalytic activity">
    <reaction evidence="4">
        <text>glycyl-tRNA(Ala) + H2O = tRNA(Ala) + glycine + H(+)</text>
        <dbReference type="Rhea" id="RHEA:53744"/>
        <dbReference type="Rhea" id="RHEA-COMP:9657"/>
        <dbReference type="Rhea" id="RHEA-COMP:13640"/>
        <dbReference type="ChEBI" id="CHEBI:15377"/>
        <dbReference type="ChEBI" id="CHEBI:15378"/>
        <dbReference type="ChEBI" id="CHEBI:57305"/>
        <dbReference type="ChEBI" id="CHEBI:78442"/>
        <dbReference type="ChEBI" id="CHEBI:78522"/>
        <dbReference type="EC" id="3.1.1.96"/>
    </reaction>
</comment>
<dbReference type="InterPro" id="IPR007508">
    <property type="entry name" value="DtdA"/>
</dbReference>
<gene>
    <name evidence="4" type="primary">dtdA</name>
    <name evidence="5" type="ORF">ENU31_03545</name>
</gene>
<protein>
    <recommendedName>
        <fullName evidence="4">D-aminoacyl-tRNA deacylase</fullName>
        <ecNumber evidence="4">3.1.1.96</ecNumber>
    </recommendedName>
</protein>
<dbReference type="GO" id="GO:0008270">
    <property type="term" value="F:zinc ion binding"/>
    <property type="evidence" value="ECO:0007669"/>
    <property type="project" value="UniProtKB-UniRule"/>
</dbReference>
<evidence type="ECO:0000256" key="1">
    <source>
        <dbReference type="ARBA" id="ARBA00022723"/>
    </source>
</evidence>
<reference evidence="5" key="1">
    <citation type="journal article" date="2020" name="mSystems">
        <title>Genome- and Community-Level Interaction Insights into Carbon Utilization and Element Cycling Functions of Hydrothermarchaeota in Hydrothermal Sediment.</title>
        <authorList>
            <person name="Zhou Z."/>
            <person name="Liu Y."/>
            <person name="Xu W."/>
            <person name="Pan J."/>
            <person name="Luo Z.H."/>
            <person name="Li M."/>
        </authorList>
    </citation>
    <scope>NUCLEOTIDE SEQUENCE [LARGE SCALE GENOMIC DNA]</scope>
    <source>
        <strain evidence="5">SpSt-658</strain>
    </source>
</reference>
<dbReference type="EMBL" id="DTCA01000112">
    <property type="protein sequence ID" value="HGM07466.1"/>
    <property type="molecule type" value="Genomic_DNA"/>
</dbReference>
<dbReference type="PIRSF" id="PIRSF016210">
    <property type="entry name" value="UCP016210"/>
    <property type="match status" value="1"/>
</dbReference>
<dbReference type="AlphaFoldDB" id="A0A7C4D0U4"/>
<organism evidence="5">
    <name type="scientific">Ignisphaera aggregans</name>
    <dbReference type="NCBI Taxonomy" id="334771"/>
    <lineage>
        <taxon>Archaea</taxon>
        <taxon>Thermoproteota</taxon>
        <taxon>Thermoprotei</taxon>
        <taxon>Desulfurococcales</taxon>
        <taxon>Desulfurococcaceae</taxon>
        <taxon>Ignisphaera</taxon>
    </lineage>
</organism>
<dbReference type="SUPFAM" id="SSF142535">
    <property type="entry name" value="AF0625-like"/>
    <property type="match status" value="1"/>
</dbReference>
<comment type="function">
    <text evidence="4">D-aminoacyl-tRNA deacylase with broad substrate specificity. By recycling D-aminoacyl-tRNA to D-amino acids and free tRNA molecules, this enzyme counteracts the toxicity associated with the formation of D-aminoacyl-tRNA entities in vivo.</text>
</comment>
<keyword evidence="3 4" id="KW-0862">Zinc</keyword>
<name>A0A7C4D0U4_9CREN</name>
<dbReference type="InterPro" id="IPR018033">
    <property type="entry name" value="Deacylase_DtdA_archaea"/>
</dbReference>
<keyword evidence="2 4" id="KW-0378">Hydrolase</keyword>
<comment type="subunit">
    <text evidence="4">Monomer.</text>
</comment>
<comment type="cofactor">
    <cofactor evidence="4">
        <name>Zn(2+)</name>
        <dbReference type="ChEBI" id="CHEBI:29105"/>
    </cofactor>
    <text evidence="4">Binds 2 Zn(2+) ions per subunit.</text>
</comment>
<dbReference type="GO" id="GO:0051499">
    <property type="term" value="F:D-aminoacyl-tRNA deacylase activity"/>
    <property type="evidence" value="ECO:0007669"/>
    <property type="project" value="UniProtKB-UniRule"/>
</dbReference>
<dbReference type="GO" id="GO:0019478">
    <property type="term" value="P:D-amino acid catabolic process"/>
    <property type="evidence" value="ECO:0007669"/>
    <property type="project" value="UniProtKB-UniRule"/>
</dbReference>
<proteinExistence type="inferred from homology"/>
<dbReference type="PANTHER" id="PTHR34667">
    <property type="entry name" value="D-AMINOACYL-TRNA DEACYLASE"/>
    <property type="match status" value="1"/>
</dbReference>
<keyword evidence="1 4" id="KW-0479">Metal-binding</keyword>